<feature type="domain" description="DEAD-box RNA helicase Q" evidence="11">
    <location>
        <begin position="2"/>
        <end position="30"/>
    </location>
</feature>
<dbReference type="GO" id="GO:0005829">
    <property type="term" value="C:cytosol"/>
    <property type="evidence" value="ECO:0007669"/>
    <property type="project" value="TreeGrafter"/>
</dbReference>
<dbReference type="GO" id="GO:0005524">
    <property type="term" value="F:ATP binding"/>
    <property type="evidence" value="ECO:0007669"/>
    <property type="project" value="UniProtKB-KW"/>
</dbReference>
<comment type="caution">
    <text evidence="12">The sequence shown here is derived from an EMBL/GenBank/DDBJ whole genome shotgun (WGS) entry which is preliminary data.</text>
</comment>
<dbReference type="InterPro" id="IPR044742">
    <property type="entry name" value="DEAD/DEAH_RhlB"/>
</dbReference>
<dbReference type="PROSITE" id="PS51194">
    <property type="entry name" value="HELICASE_CTER"/>
    <property type="match status" value="1"/>
</dbReference>
<dbReference type="InterPro" id="IPR001650">
    <property type="entry name" value="Helicase_C-like"/>
</dbReference>
<dbReference type="PANTHER" id="PTHR47959">
    <property type="entry name" value="ATP-DEPENDENT RNA HELICASE RHLE-RELATED"/>
    <property type="match status" value="1"/>
</dbReference>
<evidence type="ECO:0000256" key="8">
    <source>
        <dbReference type="SAM" id="MobiDB-lite"/>
    </source>
</evidence>
<feature type="region of interest" description="Disordered" evidence="8">
    <location>
        <begin position="535"/>
        <end position="567"/>
    </location>
</feature>
<dbReference type="CDD" id="cd18787">
    <property type="entry name" value="SF2_C_DEAD"/>
    <property type="match status" value="1"/>
</dbReference>
<dbReference type="PROSITE" id="PS51195">
    <property type="entry name" value="Q_MOTIF"/>
    <property type="match status" value="1"/>
</dbReference>
<evidence type="ECO:0000256" key="1">
    <source>
        <dbReference type="ARBA" id="ARBA00022741"/>
    </source>
</evidence>
<dbReference type="RefSeq" id="WP_151167717.1">
    <property type="nucleotide sequence ID" value="NZ_WACR01000005.1"/>
</dbReference>
<feature type="region of interest" description="Disordered" evidence="8">
    <location>
        <begin position="440"/>
        <end position="468"/>
    </location>
</feature>
<dbReference type="SUPFAM" id="SSF52540">
    <property type="entry name" value="P-loop containing nucleoside triphosphate hydrolases"/>
    <property type="match status" value="1"/>
</dbReference>
<evidence type="ECO:0000256" key="2">
    <source>
        <dbReference type="ARBA" id="ARBA00022801"/>
    </source>
</evidence>
<dbReference type="CDD" id="cd00268">
    <property type="entry name" value="DEADc"/>
    <property type="match status" value="1"/>
</dbReference>
<evidence type="ECO:0000259" key="9">
    <source>
        <dbReference type="PROSITE" id="PS51192"/>
    </source>
</evidence>
<protein>
    <submittedName>
        <fullName evidence="12">DEAD/DEAH box helicase</fullName>
    </submittedName>
</protein>
<dbReference type="InterPro" id="IPR014014">
    <property type="entry name" value="RNA_helicase_DEAD_Q_motif"/>
</dbReference>
<dbReference type="GO" id="GO:0003676">
    <property type="term" value="F:nucleic acid binding"/>
    <property type="evidence" value="ECO:0007669"/>
    <property type="project" value="InterPro"/>
</dbReference>
<evidence type="ECO:0000256" key="7">
    <source>
        <dbReference type="RuleBase" id="RU000492"/>
    </source>
</evidence>
<dbReference type="InterPro" id="IPR000629">
    <property type="entry name" value="RNA-helicase_DEAD-box_CS"/>
</dbReference>
<dbReference type="SMART" id="SM00487">
    <property type="entry name" value="DEXDc"/>
    <property type="match status" value="1"/>
</dbReference>
<evidence type="ECO:0000259" key="10">
    <source>
        <dbReference type="PROSITE" id="PS51194"/>
    </source>
</evidence>
<evidence type="ECO:0000259" key="11">
    <source>
        <dbReference type="PROSITE" id="PS51195"/>
    </source>
</evidence>
<sequence length="567" mass="63376">MQNFKESGLSNSILKALKDLEFDTPTEIQQLCLTHLLQKKSDLLGLSQTGTGKTAAFGLPLVEYALQGDTSHLTSLVLAPTRELALQITQNLEAFSKYEKGIKIETVYGGVSITNQITAIKKGKPTILVATPGRLLDLLRRKVVNFSNLNNVVLDEADEMLSMGFQEDIDQILSSVPAERNIWLFSATMPAAIKKLSKKYMNDPVHISSKGGENLNENLVHKFVLVEPKRKFDALCRIVETNTDFYGVIFCRTKAETSKIAERLRTLKYDAEAINGDMTQSARETVMGRFKKKQTTILVATDVAARGIDVNNLTHVLHYSLPDDDAYYTHRSGRTARAGKEGVSIVILDPRDRRKLKFLERKLDIDFIESKIPSKSDVLKTRIENRSREIERAGGQTVPDELLEAYLEQFSHLNNEALLLQLISADIAKITDEIPGREEDLNYKGKVGSDKGKGEKAPRKRRKGDPSDVETMFINVGRTDGFNKGSFMNFIQENTGVSNGAIGQIQIQDRISFVEVANHEADSFLEGLKNKKHNGRKLRVNNDADPIQKGRGNSGGRGKKFGRRKRR</sequence>
<dbReference type="CDD" id="cd12252">
    <property type="entry name" value="RRM_DbpA"/>
    <property type="match status" value="1"/>
</dbReference>
<dbReference type="EMBL" id="WACR01000005">
    <property type="protein sequence ID" value="KAB1064491.1"/>
    <property type="molecule type" value="Genomic_DNA"/>
</dbReference>
<proteinExistence type="inferred from homology"/>
<feature type="compositionally biased region" description="Basic and acidic residues" evidence="8">
    <location>
        <begin position="440"/>
        <end position="457"/>
    </location>
</feature>
<comment type="similarity">
    <text evidence="5 7">Belongs to the DEAD box helicase family.</text>
</comment>
<dbReference type="Gene3D" id="3.30.70.330">
    <property type="match status" value="1"/>
</dbReference>
<dbReference type="PANTHER" id="PTHR47959:SF13">
    <property type="entry name" value="ATP-DEPENDENT RNA HELICASE RHLE"/>
    <property type="match status" value="1"/>
</dbReference>
<dbReference type="InterPro" id="IPR005580">
    <property type="entry name" value="DbpA/CsdA_RNA-bd_dom"/>
</dbReference>
<dbReference type="InterPro" id="IPR012677">
    <property type="entry name" value="Nucleotide-bd_a/b_plait_sf"/>
</dbReference>
<accession>A0A6N6M4U6</accession>
<keyword evidence="2 7" id="KW-0378">Hydrolase</keyword>
<dbReference type="Pfam" id="PF00271">
    <property type="entry name" value="Helicase_C"/>
    <property type="match status" value="1"/>
</dbReference>
<keyword evidence="3 7" id="KW-0347">Helicase</keyword>
<evidence type="ECO:0000256" key="5">
    <source>
        <dbReference type="ARBA" id="ARBA00038437"/>
    </source>
</evidence>
<dbReference type="OrthoDB" id="9785240at2"/>
<dbReference type="InterPro" id="IPR011545">
    <property type="entry name" value="DEAD/DEAH_box_helicase_dom"/>
</dbReference>
<dbReference type="GO" id="GO:0016787">
    <property type="term" value="F:hydrolase activity"/>
    <property type="evidence" value="ECO:0007669"/>
    <property type="project" value="UniProtKB-KW"/>
</dbReference>
<dbReference type="AlphaFoldDB" id="A0A6N6M4U6"/>
<feature type="short sequence motif" description="Q motif" evidence="6">
    <location>
        <begin position="2"/>
        <end position="30"/>
    </location>
</feature>
<name>A0A6N6M4U6_9FLAO</name>
<dbReference type="Pfam" id="PF00270">
    <property type="entry name" value="DEAD"/>
    <property type="match status" value="1"/>
</dbReference>
<dbReference type="PROSITE" id="PS00039">
    <property type="entry name" value="DEAD_ATP_HELICASE"/>
    <property type="match status" value="1"/>
</dbReference>
<gene>
    <name evidence="12" type="ORF">F3059_07280</name>
</gene>
<organism evidence="12 13">
    <name type="scientific">Salibacter halophilus</name>
    <dbReference type="NCBI Taxonomy" id="1803916"/>
    <lineage>
        <taxon>Bacteria</taxon>
        <taxon>Pseudomonadati</taxon>
        <taxon>Bacteroidota</taxon>
        <taxon>Flavobacteriia</taxon>
        <taxon>Flavobacteriales</taxon>
        <taxon>Salibacteraceae</taxon>
        <taxon>Salibacter</taxon>
    </lineage>
</organism>
<feature type="compositionally biased region" description="Basic residues" evidence="8">
    <location>
        <begin position="557"/>
        <end position="567"/>
    </location>
</feature>
<dbReference type="SMART" id="SM00490">
    <property type="entry name" value="HELICc"/>
    <property type="match status" value="1"/>
</dbReference>
<dbReference type="Proteomes" id="UP000435357">
    <property type="component" value="Unassembled WGS sequence"/>
</dbReference>
<dbReference type="PROSITE" id="PS51192">
    <property type="entry name" value="HELICASE_ATP_BIND_1"/>
    <property type="match status" value="1"/>
</dbReference>
<dbReference type="Pfam" id="PF03880">
    <property type="entry name" value="DbpA"/>
    <property type="match status" value="1"/>
</dbReference>
<dbReference type="GO" id="GO:0003724">
    <property type="term" value="F:RNA helicase activity"/>
    <property type="evidence" value="ECO:0007669"/>
    <property type="project" value="InterPro"/>
</dbReference>
<reference evidence="12 13" key="1">
    <citation type="submission" date="2019-09" db="EMBL/GenBank/DDBJ databases">
        <title>Genomes of Cryomorphaceae.</title>
        <authorList>
            <person name="Bowman J.P."/>
        </authorList>
    </citation>
    <scope>NUCLEOTIDE SEQUENCE [LARGE SCALE GENOMIC DNA]</scope>
    <source>
        <strain evidence="12 13">KCTC 52047</strain>
    </source>
</reference>
<evidence type="ECO:0000313" key="13">
    <source>
        <dbReference type="Proteomes" id="UP000435357"/>
    </source>
</evidence>
<evidence type="ECO:0000256" key="4">
    <source>
        <dbReference type="ARBA" id="ARBA00022840"/>
    </source>
</evidence>
<keyword evidence="4 7" id="KW-0067">ATP-binding</keyword>
<feature type="domain" description="Helicase ATP-binding" evidence="9">
    <location>
        <begin position="34"/>
        <end position="207"/>
    </location>
</feature>
<dbReference type="InterPro" id="IPR027417">
    <property type="entry name" value="P-loop_NTPase"/>
</dbReference>
<evidence type="ECO:0000256" key="6">
    <source>
        <dbReference type="PROSITE-ProRule" id="PRU00552"/>
    </source>
</evidence>
<evidence type="ECO:0000256" key="3">
    <source>
        <dbReference type="ARBA" id="ARBA00022806"/>
    </source>
</evidence>
<feature type="domain" description="Helicase C-terminal" evidence="10">
    <location>
        <begin position="231"/>
        <end position="387"/>
    </location>
</feature>
<keyword evidence="1 7" id="KW-0547">Nucleotide-binding</keyword>
<dbReference type="InterPro" id="IPR014001">
    <property type="entry name" value="Helicase_ATP-bd"/>
</dbReference>
<dbReference type="Gene3D" id="3.40.50.300">
    <property type="entry name" value="P-loop containing nucleotide triphosphate hydrolases"/>
    <property type="match status" value="2"/>
</dbReference>
<keyword evidence="13" id="KW-1185">Reference proteome</keyword>
<dbReference type="InterPro" id="IPR050079">
    <property type="entry name" value="DEAD_box_RNA_helicase"/>
</dbReference>
<evidence type="ECO:0000313" key="12">
    <source>
        <dbReference type="EMBL" id="KAB1064491.1"/>
    </source>
</evidence>